<sequence length="383" mass="41171">MGRYLMTETTPRAPLDQIPGDLVSLGDYARYAPAHMTEAAYQYIVGGGADEISVRRNRDMFDRLMINPRVLVDVTGGSTCTEVLGEHFRHPVMLAPVAFHKLVHPQGEIATAMAASALETPMVVSTLASVELEAIAAQTEAPKWFQLYFQQDRDFTLSLVQRAEAAGYTCLMITVDASLHGIRNRAQRAGFALPPGVDAVNLRQRPPLPSAVLEPSQSIVFQGMMTEAPTWDDIRWLKERTSMPIVLKGILSPADALIAQQMGVSGLVLSNHGGRTLDCVPSGLEVIQSVRQAVGEDMTLLLDGAVERGTDVFKAIALGADAVMVGRAQLYALAVAGAPGVAHMLRILREELEVCMALAGTPRIADIGPEALLSAPRSGFFSA</sequence>
<evidence type="ECO:0000256" key="6">
    <source>
        <dbReference type="PIRSR" id="PIRSR000138-1"/>
    </source>
</evidence>
<comment type="cofactor">
    <cofactor evidence="1">
        <name>FMN</name>
        <dbReference type="ChEBI" id="CHEBI:58210"/>
    </cofactor>
</comment>
<dbReference type="InterPro" id="IPR012133">
    <property type="entry name" value="Alpha-hydoxy_acid_DH_FMN"/>
</dbReference>
<accession>A0A081FYV6</accession>
<feature type="binding site" evidence="7">
    <location>
        <position position="43"/>
    </location>
    <ligand>
        <name>glyoxylate</name>
        <dbReference type="ChEBI" id="CHEBI:36655"/>
    </ligand>
</feature>
<keyword evidence="2 7" id="KW-0285">Flavoprotein</keyword>
<dbReference type="CDD" id="cd02809">
    <property type="entry name" value="alpha_hydroxyacid_oxid_FMN"/>
    <property type="match status" value="1"/>
</dbReference>
<organism evidence="9 10">
    <name type="scientific">Marinobacterium lacunae</name>
    <dbReference type="NCBI Taxonomy" id="1232683"/>
    <lineage>
        <taxon>Bacteria</taxon>
        <taxon>Pseudomonadati</taxon>
        <taxon>Pseudomonadota</taxon>
        <taxon>Gammaproteobacteria</taxon>
        <taxon>Oceanospirillales</taxon>
        <taxon>Oceanospirillaceae</taxon>
        <taxon>Marinobacterium</taxon>
    </lineage>
</organism>
<feature type="binding site" evidence="7">
    <location>
        <position position="272"/>
    </location>
    <ligand>
        <name>glyoxylate</name>
        <dbReference type="ChEBI" id="CHEBI:36655"/>
    </ligand>
</feature>
<dbReference type="Proteomes" id="UP000028252">
    <property type="component" value="Unassembled WGS sequence"/>
</dbReference>
<feature type="domain" description="FMN hydroxy acid dehydrogenase" evidence="8">
    <location>
        <begin position="17"/>
        <end position="377"/>
    </location>
</feature>
<dbReference type="PANTHER" id="PTHR10578">
    <property type="entry name" value="S -2-HYDROXY-ACID OXIDASE-RELATED"/>
    <property type="match status" value="1"/>
</dbReference>
<gene>
    <name evidence="9" type="ORF">ADIMK_2167</name>
</gene>
<name>A0A081FYV6_9GAMM</name>
<evidence type="ECO:0000256" key="5">
    <source>
        <dbReference type="ARBA" id="ARBA00024042"/>
    </source>
</evidence>
<feature type="binding site" evidence="7">
    <location>
        <position position="270"/>
    </location>
    <ligand>
        <name>FMN</name>
        <dbReference type="ChEBI" id="CHEBI:58210"/>
    </ligand>
</feature>
<feature type="binding site" evidence="7">
    <location>
        <position position="174"/>
    </location>
    <ligand>
        <name>FMN</name>
        <dbReference type="ChEBI" id="CHEBI:58210"/>
    </ligand>
</feature>
<feature type="binding site" evidence="7">
    <location>
        <position position="146"/>
    </location>
    <ligand>
        <name>FMN</name>
        <dbReference type="ChEBI" id="CHEBI:58210"/>
    </ligand>
</feature>
<reference evidence="9 10" key="1">
    <citation type="submission" date="2014-04" db="EMBL/GenBank/DDBJ databases">
        <title>Marinobacterium kochiensis sp. nov., isolated from sediment sample collected from Kochi backwaters in Kerala, India.</title>
        <authorList>
            <person name="Singh A."/>
            <person name="Pinnaka A.K."/>
        </authorList>
    </citation>
    <scope>NUCLEOTIDE SEQUENCE [LARGE SCALE GENOMIC DNA]</scope>
    <source>
        <strain evidence="9 10">AK27</strain>
    </source>
</reference>
<dbReference type="InterPro" id="IPR013785">
    <property type="entry name" value="Aldolase_TIM"/>
</dbReference>
<feature type="binding site" evidence="7">
    <location>
        <position position="248"/>
    </location>
    <ligand>
        <name>FMN</name>
        <dbReference type="ChEBI" id="CHEBI:58210"/>
    </ligand>
</feature>
<feature type="binding site" evidence="7">
    <location>
        <position position="183"/>
    </location>
    <ligand>
        <name>glyoxylate</name>
        <dbReference type="ChEBI" id="CHEBI:36655"/>
    </ligand>
</feature>
<dbReference type="EMBL" id="JMQN01000030">
    <property type="protein sequence ID" value="KEA63711.1"/>
    <property type="molecule type" value="Genomic_DNA"/>
</dbReference>
<protein>
    <submittedName>
        <fullName evidence="9">L-lactate dehydrogenase</fullName>
        <ecNumber evidence="9">1.1.2.3</ecNumber>
    </submittedName>
</protein>
<proteinExistence type="inferred from homology"/>
<dbReference type="STRING" id="1232683.ADIMK_2167"/>
<feature type="binding site" evidence="7">
    <location>
        <begin position="96"/>
        <end position="98"/>
    </location>
    <ligand>
        <name>FMN</name>
        <dbReference type="ChEBI" id="CHEBI:58210"/>
    </ligand>
</feature>
<feature type="active site" description="Proton acceptor" evidence="6">
    <location>
        <position position="272"/>
    </location>
</feature>
<keyword evidence="3 7" id="KW-0288">FMN</keyword>
<dbReference type="PROSITE" id="PS51349">
    <property type="entry name" value="FMN_HYDROXY_ACID_DH_2"/>
    <property type="match status" value="1"/>
</dbReference>
<feature type="binding site" evidence="7">
    <location>
        <position position="148"/>
    </location>
    <ligand>
        <name>glyoxylate</name>
        <dbReference type="ChEBI" id="CHEBI:36655"/>
    </ligand>
</feature>
<dbReference type="PANTHER" id="PTHR10578:SF107">
    <property type="entry name" value="2-HYDROXYACID OXIDASE 1"/>
    <property type="match status" value="1"/>
</dbReference>
<evidence type="ECO:0000256" key="1">
    <source>
        <dbReference type="ARBA" id="ARBA00001917"/>
    </source>
</evidence>
<dbReference type="PIRSF" id="PIRSF000138">
    <property type="entry name" value="Al-hdrx_acd_dh"/>
    <property type="match status" value="1"/>
</dbReference>
<dbReference type="InterPro" id="IPR000262">
    <property type="entry name" value="FMN-dep_DH"/>
</dbReference>
<feature type="binding site" evidence="7">
    <location>
        <begin position="326"/>
        <end position="327"/>
    </location>
    <ligand>
        <name>FMN</name>
        <dbReference type="ChEBI" id="CHEBI:58210"/>
    </ligand>
</feature>
<keyword evidence="4 9" id="KW-0560">Oxidoreductase</keyword>
<dbReference type="Gene3D" id="3.20.20.70">
    <property type="entry name" value="Aldolase class I"/>
    <property type="match status" value="1"/>
</dbReference>
<dbReference type="GO" id="GO:0010181">
    <property type="term" value="F:FMN binding"/>
    <property type="evidence" value="ECO:0007669"/>
    <property type="project" value="InterPro"/>
</dbReference>
<evidence type="ECO:0000313" key="10">
    <source>
        <dbReference type="Proteomes" id="UP000028252"/>
    </source>
</evidence>
<dbReference type="Pfam" id="PF01070">
    <property type="entry name" value="FMN_dh"/>
    <property type="match status" value="1"/>
</dbReference>
<comment type="similarity">
    <text evidence="5">Belongs to the FMN-dependent alpha-hydroxy acid dehydrogenase family.</text>
</comment>
<evidence type="ECO:0000259" key="8">
    <source>
        <dbReference type="PROSITE" id="PS51349"/>
    </source>
</evidence>
<feature type="binding site" evidence="7">
    <location>
        <position position="275"/>
    </location>
    <ligand>
        <name>glyoxylate</name>
        <dbReference type="ChEBI" id="CHEBI:36655"/>
    </ligand>
</feature>
<evidence type="ECO:0000256" key="2">
    <source>
        <dbReference type="ARBA" id="ARBA00022630"/>
    </source>
</evidence>
<dbReference type="PATRIC" id="fig|1232683.4.peg.2126"/>
<dbReference type="eggNOG" id="COG1304">
    <property type="taxonomic scope" value="Bacteria"/>
</dbReference>
<dbReference type="InterPro" id="IPR037396">
    <property type="entry name" value="FMN_HAD"/>
</dbReference>
<dbReference type="EC" id="1.1.2.3" evidence="9"/>
<evidence type="ECO:0000256" key="7">
    <source>
        <dbReference type="PIRSR" id="PIRSR000138-2"/>
    </source>
</evidence>
<comment type="caution">
    <text evidence="9">The sequence shown here is derived from an EMBL/GenBank/DDBJ whole genome shotgun (WGS) entry which is preliminary data.</text>
</comment>
<dbReference type="GO" id="GO:0004460">
    <property type="term" value="F:L-lactate dehydrogenase (cytochrome) activity"/>
    <property type="evidence" value="ECO:0007669"/>
    <property type="project" value="UniProtKB-EC"/>
</dbReference>
<evidence type="ECO:0000256" key="4">
    <source>
        <dbReference type="ARBA" id="ARBA00023002"/>
    </source>
</evidence>
<evidence type="ECO:0000256" key="3">
    <source>
        <dbReference type="ARBA" id="ARBA00022643"/>
    </source>
</evidence>
<dbReference type="FunFam" id="3.20.20.70:FF:000029">
    <property type="entry name" value="L-lactate dehydrogenase"/>
    <property type="match status" value="1"/>
</dbReference>
<feature type="binding site" evidence="7">
    <location>
        <position position="125"/>
    </location>
    <ligand>
        <name>FMN</name>
        <dbReference type="ChEBI" id="CHEBI:58210"/>
    </ligand>
</feature>
<keyword evidence="10" id="KW-1185">Reference proteome</keyword>
<dbReference type="AlphaFoldDB" id="A0A081FYV6"/>
<dbReference type="SUPFAM" id="SSF51395">
    <property type="entry name" value="FMN-linked oxidoreductases"/>
    <property type="match status" value="1"/>
</dbReference>
<evidence type="ECO:0000313" key="9">
    <source>
        <dbReference type="EMBL" id="KEA63711.1"/>
    </source>
</evidence>